<keyword evidence="4" id="KW-0130">Cell adhesion</keyword>
<reference evidence="8" key="3">
    <citation type="submission" date="2025-08" db="UniProtKB">
        <authorList>
            <consortium name="Ensembl"/>
        </authorList>
    </citation>
    <scope>IDENTIFICATION</scope>
    <source>
        <strain evidence="8">HSOK</strain>
    </source>
</reference>
<evidence type="ECO:0000256" key="6">
    <source>
        <dbReference type="PROSITE-ProRule" id="PRU00259"/>
    </source>
</evidence>
<accession>A0A3P9HQ66</accession>
<dbReference type="Proteomes" id="UP000265200">
    <property type="component" value="Chromosome 5"/>
</dbReference>
<evidence type="ECO:0000256" key="3">
    <source>
        <dbReference type="ARBA" id="ARBA00022737"/>
    </source>
</evidence>
<sequence>MTTLDALKSVTALVNVDDTSLALPSRHKQLTGEQRVREQVLTVRRTKSRQHLSSSSRSGSAPLSPTSPLDESVFVDSAKSISFNGSLFYGNGYSKSHMFEKNINRQIANSAKVSAAKKYASAYHHERRYGPGDVPPVGHRNTSRSEPDLVCRRSVVQPTVPPQRNVSKTSNYLAQRSTSQYITGSIPHPQPLHLANGSAKTKMNGQFIYSKTNVNRTQSRPSVIESTSKSKGHSGMNGNSGVADITMKEAVEFLSSENEHYQYCGTSYIQHRTYTDDNAKEEVLHLRGIPALVALMCSSSARVSLTASAALRNLSFKSDSNKEEIHRCGGITKAVEQLKASDSVDLHKQLTGLLWNLSSSDNLRPELLKSALPVLMERVISPDTANHTKNSERDSDVFYHVTGCLRNLSSARGNSRHAMRIQPQLINSLVSYIKECVSAEKPNDLSLENCVGVLHNLTFNLEKEAPGLFSRMLTLANPQTPKDNTSIMSCFSSPNKGPELEPCFDYPAVEESKASGAGWLIHSTTLSSYLSLLKTSQREETQEACCGAMRNLTAQEGTVSNVVSHIIVKKLDGMKILSPLVRSSKVNLQKNILTLINYMMKNPDLKSTIGGKALPELLDLIRQGPSGAHDSDDNLALACQTAGCLITKEPEMSKNYLKDKLIKSLTGLSNNQFMPKSKKAASILLYIIWSDKDLQSFLKKQGMIKSTFVNDITMEAYRSAQIVD</sequence>
<dbReference type="GO" id="GO:0098609">
    <property type="term" value="P:cell-cell adhesion"/>
    <property type="evidence" value="ECO:0007669"/>
    <property type="project" value="InterPro"/>
</dbReference>
<dbReference type="InterPro" id="IPR011989">
    <property type="entry name" value="ARM-like"/>
</dbReference>
<reference evidence="8 9" key="2">
    <citation type="submission" date="2017-04" db="EMBL/GenBank/DDBJ databases">
        <title>CpG methylation of centromeres and impact of large insertions on vertebrate speciation.</title>
        <authorList>
            <person name="Ichikawa K."/>
            <person name="Yoshimura J."/>
            <person name="Morishita S."/>
        </authorList>
    </citation>
    <scope>NUCLEOTIDE SEQUENCE</scope>
    <source>
        <strain evidence="8 9">HSOK</strain>
    </source>
</reference>
<evidence type="ECO:0000256" key="2">
    <source>
        <dbReference type="ARBA" id="ARBA00005462"/>
    </source>
</evidence>
<dbReference type="PANTHER" id="PTHR10372:SF3">
    <property type="entry name" value="PLAKOPHILIN-1"/>
    <property type="match status" value="1"/>
</dbReference>
<feature type="compositionally biased region" description="Polar residues" evidence="7">
    <location>
        <begin position="216"/>
        <end position="229"/>
    </location>
</feature>
<feature type="region of interest" description="Disordered" evidence="7">
    <location>
        <begin position="44"/>
        <end position="68"/>
    </location>
</feature>
<reference key="1">
    <citation type="journal article" date="2007" name="Nature">
        <title>The medaka draft genome and insights into vertebrate genome evolution.</title>
        <authorList>
            <person name="Kasahara M."/>
            <person name="Naruse K."/>
            <person name="Sasaki S."/>
            <person name="Nakatani Y."/>
            <person name="Qu W."/>
            <person name="Ahsan B."/>
            <person name="Yamada T."/>
            <person name="Nagayasu Y."/>
            <person name="Doi K."/>
            <person name="Kasai Y."/>
            <person name="Jindo T."/>
            <person name="Kobayashi D."/>
            <person name="Shimada A."/>
            <person name="Toyoda A."/>
            <person name="Kuroki Y."/>
            <person name="Fujiyama A."/>
            <person name="Sasaki T."/>
            <person name="Shimizu A."/>
            <person name="Asakawa S."/>
            <person name="Shimizu N."/>
            <person name="Hashimoto S."/>
            <person name="Yang J."/>
            <person name="Lee Y."/>
            <person name="Matsushima K."/>
            <person name="Sugano S."/>
            <person name="Sakaizumi M."/>
            <person name="Narita T."/>
            <person name="Ohishi K."/>
            <person name="Haga S."/>
            <person name="Ohta F."/>
            <person name="Nomoto H."/>
            <person name="Nogata K."/>
            <person name="Morishita T."/>
            <person name="Endo T."/>
            <person name="Shin-I T."/>
            <person name="Takeda H."/>
            <person name="Morishita S."/>
            <person name="Kohara Y."/>
        </authorList>
    </citation>
    <scope>NUCLEOTIDE SEQUENCE [LARGE SCALE GENOMIC DNA]</scope>
    <source>
        <strain>Hd-rR</strain>
    </source>
</reference>
<proteinExistence type="inferred from homology"/>
<feature type="region of interest" description="Disordered" evidence="7">
    <location>
        <begin position="216"/>
        <end position="240"/>
    </location>
</feature>
<dbReference type="InterPro" id="IPR000225">
    <property type="entry name" value="Armadillo"/>
</dbReference>
<keyword evidence="5" id="KW-0965">Cell junction</keyword>
<evidence type="ECO:0000256" key="7">
    <source>
        <dbReference type="SAM" id="MobiDB-lite"/>
    </source>
</evidence>
<evidence type="ECO:0000256" key="5">
    <source>
        <dbReference type="ARBA" id="ARBA00022949"/>
    </source>
</evidence>
<evidence type="ECO:0000256" key="4">
    <source>
        <dbReference type="ARBA" id="ARBA00022889"/>
    </source>
</evidence>
<feature type="region of interest" description="Disordered" evidence="7">
    <location>
        <begin position="126"/>
        <end position="147"/>
    </location>
</feature>
<comment type="similarity">
    <text evidence="2">Belongs to the beta-catenin family.</text>
</comment>
<dbReference type="SMART" id="SM00185">
    <property type="entry name" value="ARM"/>
    <property type="match status" value="6"/>
</dbReference>
<reference evidence="8" key="4">
    <citation type="submission" date="2025-09" db="UniProtKB">
        <authorList>
            <consortium name="Ensembl"/>
        </authorList>
    </citation>
    <scope>IDENTIFICATION</scope>
    <source>
        <strain evidence="8">HSOK</strain>
    </source>
</reference>
<evidence type="ECO:0000256" key="1">
    <source>
        <dbReference type="ARBA" id="ARBA00004282"/>
    </source>
</evidence>
<feature type="repeat" description="ARM" evidence="6">
    <location>
        <begin position="287"/>
        <end position="329"/>
    </location>
</feature>
<dbReference type="GO" id="GO:0070161">
    <property type="term" value="C:anchoring junction"/>
    <property type="evidence" value="ECO:0007669"/>
    <property type="project" value="UniProtKB-SubCell"/>
</dbReference>
<dbReference type="Pfam" id="PF00514">
    <property type="entry name" value="Arm"/>
    <property type="match status" value="2"/>
</dbReference>
<organism evidence="8 9">
    <name type="scientific">Oryzias latipes</name>
    <name type="common">Japanese rice fish</name>
    <name type="synonym">Japanese killifish</name>
    <dbReference type="NCBI Taxonomy" id="8090"/>
    <lineage>
        <taxon>Eukaryota</taxon>
        <taxon>Metazoa</taxon>
        <taxon>Chordata</taxon>
        <taxon>Craniata</taxon>
        <taxon>Vertebrata</taxon>
        <taxon>Euteleostomi</taxon>
        <taxon>Actinopterygii</taxon>
        <taxon>Neopterygii</taxon>
        <taxon>Teleostei</taxon>
        <taxon>Neoteleostei</taxon>
        <taxon>Acanthomorphata</taxon>
        <taxon>Ovalentaria</taxon>
        <taxon>Atherinomorphae</taxon>
        <taxon>Beloniformes</taxon>
        <taxon>Adrianichthyidae</taxon>
        <taxon>Oryziinae</taxon>
        <taxon>Oryzias</taxon>
    </lineage>
</organism>
<protein>
    <submittedName>
        <fullName evidence="8">Plakophilin 1b</fullName>
    </submittedName>
</protein>
<name>A0A3P9HQ66_ORYLA</name>
<dbReference type="PROSITE" id="PS50176">
    <property type="entry name" value="ARM_REPEAT"/>
    <property type="match status" value="1"/>
</dbReference>
<dbReference type="InterPro" id="IPR028435">
    <property type="entry name" value="Plakophilin/d_Catenin"/>
</dbReference>
<dbReference type="SUPFAM" id="SSF48371">
    <property type="entry name" value="ARM repeat"/>
    <property type="match status" value="1"/>
</dbReference>
<keyword evidence="3" id="KW-0677">Repeat</keyword>
<dbReference type="Gene3D" id="1.25.10.10">
    <property type="entry name" value="Leucine-rich Repeat Variant"/>
    <property type="match status" value="1"/>
</dbReference>
<dbReference type="PANTHER" id="PTHR10372">
    <property type="entry name" value="PLAKOPHILLIN-RELATED"/>
    <property type="match status" value="1"/>
</dbReference>
<dbReference type="AlphaFoldDB" id="A0A3P9HQ66"/>
<evidence type="ECO:0000313" key="9">
    <source>
        <dbReference type="Proteomes" id="UP000265200"/>
    </source>
</evidence>
<feature type="compositionally biased region" description="Low complexity" evidence="7">
    <location>
        <begin position="51"/>
        <end position="67"/>
    </location>
</feature>
<evidence type="ECO:0000313" key="8">
    <source>
        <dbReference type="Ensembl" id="ENSORLP00015009648.1"/>
    </source>
</evidence>
<dbReference type="Ensembl" id="ENSORLT00015016021.1">
    <property type="protein sequence ID" value="ENSORLP00015009648.1"/>
    <property type="gene ID" value="ENSORLG00015010452.1"/>
</dbReference>
<dbReference type="InterPro" id="IPR016024">
    <property type="entry name" value="ARM-type_fold"/>
</dbReference>
<comment type="subcellular location">
    <subcellularLocation>
        <location evidence="1">Cell junction</location>
    </subcellularLocation>
</comment>